<gene>
    <name evidence="2" type="ORF">FRX31_009753</name>
</gene>
<evidence type="ECO:0000256" key="1">
    <source>
        <dbReference type="SAM" id="Phobius"/>
    </source>
</evidence>
<accession>A0A7J6WVL6</accession>
<evidence type="ECO:0000313" key="3">
    <source>
        <dbReference type="Proteomes" id="UP000554482"/>
    </source>
</evidence>
<evidence type="ECO:0000313" key="2">
    <source>
        <dbReference type="EMBL" id="KAF5200660.1"/>
    </source>
</evidence>
<keyword evidence="3" id="KW-1185">Reference proteome</keyword>
<keyword evidence="1 2" id="KW-0812">Transmembrane</keyword>
<dbReference type="PANTHER" id="PTHR38364:SF1">
    <property type="entry name" value="OS04G0475300 PROTEIN"/>
    <property type="match status" value="1"/>
</dbReference>
<dbReference type="AlphaFoldDB" id="A0A7J6WVL6"/>
<keyword evidence="1" id="KW-0472">Membrane</keyword>
<sequence length="157" mass="18722">MEETRWEERHQAITHLLTNPTTKPSLHSQFFIATQIPCYLNWDYPPILCNKQNQKKFPSLYLQWGFTLFLKRVFKLGYSEISWRSKCPFQQPPPLILAKGVEEVPERLGDEERIEYVRKRLRRKRYGNDVNPLIPFLVPNLLLLSLLYWDPFPGEGF</sequence>
<keyword evidence="1" id="KW-1133">Transmembrane helix</keyword>
<name>A0A7J6WVL6_THATH</name>
<feature type="transmembrane region" description="Helical" evidence="1">
    <location>
        <begin position="130"/>
        <end position="149"/>
    </location>
</feature>
<dbReference type="EMBL" id="JABWDY010010453">
    <property type="protein sequence ID" value="KAF5200660.1"/>
    <property type="molecule type" value="Genomic_DNA"/>
</dbReference>
<dbReference type="Proteomes" id="UP000554482">
    <property type="component" value="Unassembled WGS sequence"/>
</dbReference>
<reference evidence="2 3" key="1">
    <citation type="submission" date="2020-06" db="EMBL/GenBank/DDBJ databases">
        <title>Transcriptomic and genomic resources for Thalictrum thalictroides and T. hernandezii: Facilitating candidate gene discovery in an emerging model plant lineage.</title>
        <authorList>
            <person name="Arias T."/>
            <person name="Riano-Pachon D.M."/>
            <person name="Di Stilio V.S."/>
        </authorList>
    </citation>
    <scope>NUCLEOTIDE SEQUENCE [LARGE SCALE GENOMIC DNA]</scope>
    <source>
        <strain evidence="3">cv. WT478/WT964</strain>
        <tissue evidence="2">Leaves</tissue>
    </source>
</reference>
<dbReference type="PANTHER" id="PTHR38364">
    <property type="entry name" value="OSJNBA0022H21.9 PROTEIN"/>
    <property type="match status" value="1"/>
</dbReference>
<dbReference type="OrthoDB" id="679818at2759"/>
<protein>
    <submittedName>
        <fullName evidence="2">Transmembrane protein</fullName>
    </submittedName>
</protein>
<organism evidence="2 3">
    <name type="scientific">Thalictrum thalictroides</name>
    <name type="common">Rue-anemone</name>
    <name type="synonym">Anemone thalictroides</name>
    <dbReference type="NCBI Taxonomy" id="46969"/>
    <lineage>
        <taxon>Eukaryota</taxon>
        <taxon>Viridiplantae</taxon>
        <taxon>Streptophyta</taxon>
        <taxon>Embryophyta</taxon>
        <taxon>Tracheophyta</taxon>
        <taxon>Spermatophyta</taxon>
        <taxon>Magnoliopsida</taxon>
        <taxon>Ranunculales</taxon>
        <taxon>Ranunculaceae</taxon>
        <taxon>Thalictroideae</taxon>
        <taxon>Thalictrum</taxon>
    </lineage>
</organism>
<proteinExistence type="predicted"/>
<comment type="caution">
    <text evidence="2">The sequence shown here is derived from an EMBL/GenBank/DDBJ whole genome shotgun (WGS) entry which is preliminary data.</text>
</comment>